<feature type="region of interest" description="Disordered" evidence="1">
    <location>
        <begin position="1"/>
        <end position="58"/>
    </location>
</feature>
<evidence type="ECO:0000313" key="3">
    <source>
        <dbReference type="Proteomes" id="UP000324800"/>
    </source>
</evidence>
<accession>A0A5J4UJI8</accession>
<feature type="non-terminal residue" evidence="2">
    <location>
        <position position="473"/>
    </location>
</feature>
<reference evidence="2 3" key="1">
    <citation type="submission" date="2019-03" db="EMBL/GenBank/DDBJ databases">
        <title>Single cell metagenomics reveals metabolic interactions within the superorganism composed of flagellate Streblomastix strix and complex community of Bacteroidetes bacteria on its surface.</title>
        <authorList>
            <person name="Treitli S.C."/>
            <person name="Kolisko M."/>
            <person name="Husnik F."/>
            <person name="Keeling P."/>
            <person name="Hampl V."/>
        </authorList>
    </citation>
    <scope>NUCLEOTIDE SEQUENCE [LARGE SCALE GENOMIC DNA]</scope>
    <source>
        <strain evidence="2">ST1C</strain>
    </source>
</reference>
<gene>
    <name evidence="2" type="ORF">EZS28_033566</name>
</gene>
<dbReference type="Proteomes" id="UP000324800">
    <property type="component" value="Unassembled WGS sequence"/>
</dbReference>
<proteinExistence type="predicted"/>
<evidence type="ECO:0000313" key="2">
    <source>
        <dbReference type="EMBL" id="KAA6370906.1"/>
    </source>
</evidence>
<evidence type="ECO:0000256" key="1">
    <source>
        <dbReference type="SAM" id="MobiDB-lite"/>
    </source>
</evidence>
<protein>
    <submittedName>
        <fullName evidence="2">Uncharacterized protein</fullName>
    </submittedName>
</protein>
<sequence>MQSTLSSNEYCQSATRSAKSDREHGQFIRSKQDQAGGHEGRQLRPAGFSSASNEPMDGQQQCNVQFTQQLNSGDFKHLDINQTGKAIQVRSKIKFNSPTSAVIIDGTCRKLLIESFKRMGSNWGSRSGKIRNLRQLERFKKSQMALRAQKHSISYLEQDSVGSIGVVNQQGTGAKSGQGSQRRRREVVQSNSSGPKRKKLEMEESSGLPFAKRTSINVAFQNGGRISAQRSSLQRRLGNKDRLNECLSSRTGQQESAAIPRIQVQGEELILYSNVFRAQTCPSDFLQNNETHNVVHSINSTDQKRVVLRRSGVSSSIKRGFSLVSTLNLGNISKVKMASISGKVCLNSDSAIRVSRTVHQHQHESDMHDSDQESRATVTNFEIKNNDERITYGYIIPRESMTERRAPILEKTLIDTKEKYIAIYSICAMTYLLPLSGKPIPRAYLTGIPVIITASLSPINTLSSIIHYPDRRR</sequence>
<feature type="compositionally biased region" description="Basic and acidic residues" evidence="1">
    <location>
        <begin position="18"/>
        <end position="42"/>
    </location>
</feature>
<dbReference type="EMBL" id="SNRW01014953">
    <property type="protein sequence ID" value="KAA6370906.1"/>
    <property type="molecule type" value="Genomic_DNA"/>
</dbReference>
<name>A0A5J4UJI8_9EUKA</name>
<feature type="region of interest" description="Disordered" evidence="1">
    <location>
        <begin position="167"/>
        <end position="207"/>
    </location>
</feature>
<dbReference type="AlphaFoldDB" id="A0A5J4UJI8"/>
<feature type="compositionally biased region" description="Polar residues" evidence="1">
    <location>
        <begin position="1"/>
        <end position="17"/>
    </location>
</feature>
<feature type="compositionally biased region" description="Polar residues" evidence="1">
    <location>
        <begin position="167"/>
        <end position="180"/>
    </location>
</feature>
<organism evidence="2 3">
    <name type="scientific">Streblomastix strix</name>
    <dbReference type="NCBI Taxonomy" id="222440"/>
    <lineage>
        <taxon>Eukaryota</taxon>
        <taxon>Metamonada</taxon>
        <taxon>Preaxostyla</taxon>
        <taxon>Oxymonadida</taxon>
        <taxon>Streblomastigidae</taxon>
        <taxon>Streblomastix</taxon>
    </lineage>
</organism>
<comment type="caution">
    <text evidence="2">The sequence shown here is derived from an EMBL/GenBank/DDBJ whole genome shotgun (WGS) entry which is preliminary data.</text>
</comment>
<feature type="compositionally biased region" description="Polar residues" evidence="1">
    <location>
        <begin position="49"/>
        <end position="58"/>
    </location>
</feature>